<comment type="catalytic activity">
    <reaction evidence="16">
        <text>L-threonyl-[protein] + ATP = O-phospho-L-threonyl-[protein] + ADP + H(+)</text>
        <dbReference type="Rhea" id="RHEA:46608"/>
        <dbReference type="Rhea" id="RHEA-COMP:11060"/>
        <dbReference type="Rhea" id="RHEA-COMP:11605"/>
        <dbReference type="ChEBI" id="CHEBI:15378"/>
        <dbReference type="ChEBI" id="CHEBI:30013"/>
        <dbReference type="ChEBI" id="CHEBI:30616"/>
        <dbReference type="ChEBI" id="CHEBI:61977"/>
        <dbReference type="ChEBI" id="CHEBI:456216"/>
        <dbReference type="EC" id="2.7.11.1"/>
    </reaction>
</comment>
<dbReference type="InterPro" id="IPR036426">
    <property type="entry name" value="Bulb-type_lectin_dom_sf"/>
</dbReference>
<evidence type="ECO:0000256" key="8">
    <source>
        <dbReference type="ARBA" id="ARBA00022741"/>
    </source>
</evidence>
<keyword evidence="14" id="KW-0675">Receptor</keyword>
<proteinExistence type="predicted"/>
<keyword evidence="6 19" id="KW-0812">Transmembrane</keyword>
<dbReference type="InterPro" id="IPR001245">
    <property type="entry name" value="Ser-Thr/Tyr_kinase_cat_dom"/>
</dbReference>
<dbReference type="InterPro" id="IPR035940">
    <property type="entry name" value="CAP_sf"/>
</dbReference>
<evidence type="ECO:0000256" key="20">
    <source>
        <dbReference type="SAM" id="SignalP"/>
    </source>
</evidence>
<dbReference type="EC" id="2.7.11.1" evidence="2"/>
<keyword evidence="15" id="KW-0325">Glycoprotein</keyword>
<evidence type="ECO:0000256" key="4">
    <source>
        <dbReference type="ARBA" id="ARBA00022536"/>
    </source>
</evidence>
<dbReference type="Proteomes" id="UP001174677">
    <property type="component" value="Chromosome 12"/>
</dbReference>
<evidence type="ECO:0000256" key="7">
    <source>
        <dbReference type="ARBA" id="ARBA00022729"/>
    </source>
</evidence>
<dbReference type="PIRSF" id="PIRSF000641">
    <property type="entry name" value="SRK"/>
    <property type="match status" value="1"/>
</dbReference>
<protein>
    <recommendedName>
        <fullName evidence="2">non-specific serine/threonine protein kinase</fullName>
        <ecNumber evidence="2">2.7.11.1</ecNumber>
    </recommendedName>
</protein>
<evidence type="ECO:0000256" key="3">
    <source>
        <dbReference type="ARBA" id="ARBA00022527"/>
    </source>
</evidence>
<comment type="caution">
    <text evidence="23">The sequence shown here is derived from an EMBL/GenBank/DDBJ whole genome shotgun (WGS) entry which is preliminary data.</text>
</comment>
<evidence type="ECO:0000256" key="18">
    <source>
        <dbReference type="PROSITE-ProRule" id="PRU10141"/>
    </source>
</evidence>
<dbReference type="Gene3D" id="3.30.200.20">
    <property type="entry name" value="Phosphorylase Kinase, domain 1"/>
    <property type="match status" value="1"/>
</dbReference>
<sequence length="932" mass="103421">MLCKVPLALFFLLGTALIFPSYEQDTAQDYLDAHNQARADVGVGPLIWDDKVAAYAQNYANQRISDCVLLRSGGPYGENMAWGSGNLSGTDAVKMWVDEKAYYNYSINSCGPDQQCGHYTQVVWHDSVRLGCAKVTCESGGTFIVCNYDPPGNIIGCRYIGNCSNYNFNAAQQSNISLGSSLSPAGSNSSWLSHSGRFAFGFFSQGNGFGIGTWFAGIPQKTVTWTANRDGPPISRNATLALTSDGRLVLQVIRGQAISIWNASMRASYASILDSGNFVLYDADSRIIWQSFDHQTDTLLPGQLLRSGNELVSSISESNHSTGNYRLVMQHDGNLVLYPVATLNSKEYSYWGATTNFLGDNATLTLSENGLLYMLNRSGVNAKNITNGGNPADGKTYRLTIDADGIVRLYSHNMDQNGNWSIEWSVPNDRCDPKGVCGINAYCILLDEEPVCNCPQGFVYIDQKQKNMGCNRNFLVENCLFNNENTKYTIYELENIVWEDNAYSVLSSAAKEDCNRACLMDCNCEAALFQDQMCKKQKLPLRFGKRDLDGVSTVALMKVGDGGLTTIPTESKQPSTGILIGGVACLTFSFLVLATSGVLIFRHRASEYKATHNEPDTELASDVTLRSFTYEELERATNGFNERLGRGAFGTVFKGALSNGQTAIAVKRLEKMESEGEPEFLNEMRSIGRTHHRNLVRLLGYCHDKTNRLLVYEYMRNGSLTQFLIKSGTKPSWGDRIRIALEIARGILYLHEECEAQIIHCDINPNNILMDEHMHAKISDFGLAKLLMPDQSRTITDIMRGTRGYVAPEWHKNQPITVKADVYSFGIVFLEIMCCRRNVAANVPENEAILVDWVSSCFEENELHKLVSAEEVDEQTFQRMVCIGLWCIQEDPSVRPSMKKVVLMLEGFAEIPIPPSPASGSNTFYRPTVHVP</sequence>
<dbReference type="Pfam" id="PF00954">
    <property type="entry name" value="S_locus_glycop"/>
    <property type="match status" value="1"/>
</dbReference>
<dbReference type="InterPro" id="IPR011009">
    <property type="entry name" value="Kinase-like_dom_sf"/>
</dbReference>
<evidence type="ECO:0000256" key="5">
    <source>
        <dbReference type="ARBA" id="ARBA00022679"/>
    </source>
</evidence>
<reference evidence="23 24" key="1">
    <citation type="journal article" date="2023" name="Plant Biotechnol. J.">
        <title>Chromosome-level wild Hevea brasiliensis genome provides new tools for genomic-assisted breeding and valuable loci to elevate rubber yield.</title>
        <authorList>
            <person name="Cheng H."/>
            <person name="Song X."/>
            <person name="Hu Y."/>
            <person name="Wu T."/>
            <person name="Yang Q."/>
            <person name="An Z."/>
            <person name="Feng S."/>
            <person name="Deng Z."/>
            <person name="Wu W."/>
            <person name="Zeng X."/>
            <person name="Tu M."/>
            <person name="Wang X."/>
            <person name="Huang H."/>
        </authorList>
    </citation>
    <scope>NUCLEOTIDE SEQUENCE [LARGE SCALE GENOMIC DNA]</scope>
    <source>
        <strain evidence="23">MT/VB/25A 57/8</strain>
    </source>
</reference>
<dbReference type="PANTHER" id="PTHR47976:SF102">
    <property type="entry name" value="G-TYPE LECTIN S-RECEPTOR-LIKE SERINE_THREONINE-PROTEIN KINASE LECRK3"/>
    <property type="match status" value="1"/>
</dbReference>
<dbReference type="Pfam" id="PF00188">
    <property type="entry name" value="CAP"/>
    <property type="match status" value="1"/>
</dbReference>
<dbReference type="Gene3D" id="1.10.510.10">
    <property type="entry name" value="Transferase(Phosphotransferase) domain 1"/>
    <property type="match status" value="1"/>
</dbReference>
<feature type="transmembrane region" description="Helical" evidence="19">
    <location>
        <begin position="578"/>
        <end position="601"/>
    </location>
</feature>
<dbReference type="InterPro" id="IPR014044">
    <property type="entry name" value="CAP_dom"/>
</dbReference>
<feature type="domain" description="Protein kinase" evidence="21">
    <location>
        <begin position="638"/>
        <end position="909"/>
    </location>
</feature>
<comment type="catalytic activity">
    <reaction evidence="17">
        <text>L-seryl-[protein] + ATP = O-phospho-L-seryl-[protein] + ADP + H(+)</text>
        <dbReference type="Rhea" id="RHEA:17989"/>
        <dbReference type="Rhea" id="RHEA-COMP:9863"/>
        <dbReference type="Rhea" id="RHEA-COMP:11604"/>
        <dbReference type="ChEBI" id="CHEBI:15378"/>
        <dbReference type="ChEBI" id="CHEBI:29999"/>
        <dbReference type="ChEBI" id="CHEBI:30616"/>
        <dbReference type="ChEBI" id="CHEBI:83421"/>
        <dbReference type="ChEBI" id="CHEBI:456216"/>
        <dbReference type="EC" id="2.7.11.1"/>
    </reaction>
</comment>
<comment type="subcellular location">
    <subcellularLocation>
        <location evidence="1">Membrane</location>
        <topology evidence="1">Single-pass membrane protein</topology>
    </subcellularLocation>
</comment>
<evidence type="ECO:0000256" key="14">
    <source>
        <dbReference type="ARBA" id="ARBA00023170"/>
    </source>
</evidence>
<keyword evidence="7 20" id="KW-0732">Signal</keyword>
<evidence type="ECO:0000256" key="19">
    <source>
        <dbReference type="SAM" id="Phobius"/>
    </source>
</evidence>
<dbReference type="PROSITE" id="PS50927">
    <property type="entry name" value="BULB_LECTIN"/>
    <property type="match status" value="2"/>
</dbReference>
<keyword evidence="13" id="KW-1015">Disulfide bond</keyword>
<gene>
    <name evidence="23" type="ORF">P3X46_021489</name>
</gene>
<dbReference type="Pfam" id="PF01453">
    <property type="entry name" value="B_lectin"/>
    <property type="match status" value="1"/>
</dbReference>
<evidence type="ECO:0000256" key="2">
    <source>
        <dbReference type="ARBA" id="ARBA00012513"/>
    </source>
</evidence>
<keyword evidence="12 19" id="KW-0472">Membrane</keyword>
<accession>A0ABQ9LFQ1</accession>
<evidence type="ECO:0000256" key="6">
    <source>
        <dbReference type="ARBA" id="ARBA00022692"/>
    </source>
</evidence>
<evidence type="ECO:0000256" key="1">
    <source>
        <dbReference type="ARBA" id="ARBA00004167"/>
    </source>
</evidence>
<dbReference type="CDD" id="cd05381">
    <property type="entry name" value="CAP_PR-1"/>
    <property type="match status" value="1"/>
</dbReference>
<dbReference type="PROSITE" id="PS00107">
    <property type="entry name" value="PROTEIN_KINASE_ATP"/>
    <property type="match status" value="1"/>
</dbReference>
<keyword evidence="24" id="KW-1185">Reference proteome</keyword>
<keyword evidence="10 18" id="KW-0067">ATP-binding</keyword>
<dbReference type="PROSITE" id="PS50011">
    <property type="entry name" value="PROTEIN_KINASE_DOM"/>
    <property type="match status" value="1"/>
</dbReference>
<keyword evidence="3" id="KW-0723">Serine/threonine-protein kinase</keyword>
<dbReference type="PANTHER" id="PTHR47976">
    <property type="entry name" value="G-TYPE LECTIN S-RECEPTOR-LIKE SERINE/THREONINE-PROTEIN KINASE SD2-5"/>
    <property type="match status" value="1"/>
</dbReference>
<dbReference type="InterPro" id="IPR000719">
    <property type="entry name" value="Prot_kinase_dom"/>
</dbReference>
<evidence type="ECO:0000313" key="23">
    <source>
        <dbReference type="EMBL" id="KAJ9166786.1"/>
    </source>
</evidence>
<feature type="chain" id="PRO_5046973138" description="non-specific serine/threonine protein kinase" evidence="20">
    <location>
        <begin position="19"/>
        <end position="932"/>
    </location>
</feature>
<keyword evidence="5" id="KW-0808">Transferase</keyword>
<feature type="binding site" evidence="18">
    <location>
        <position position="667"/>
    </location>
    <ligand>
        <name>ATP</name>
        <dbReference type="ChEBI" id="CHEBI:30616"/>
    </ligand>
</feature>
<dbReference type="InterPro" id="IPR001283">
    <property type="entry name" value="CRISP-related"/>
</dbReference>
<dbReference type="PRINTS" id="PR00837">
    <property type="entry name" value="V5TPXLIKE"/>
</dbReference>
<keyword evidence="11 19" id="KW-1133">Transmembrane helix</keyword>
<dbReference type="SMART" id="SM00198">
    <property type="entry name" value="SCP"/>
    <property type="match status" value="1"/>
</dbReference>
<keyword evidence="4" id="KW-0245">EGF-like domain</keyword>
<dbReference type="SUPFAM" id="SSF55797">
    <property type="entry name" value="PR-1-like"/>
    <property type="match status" value="1"/>
</dbReference>
<dbReference type="InterPro" id="IPR017441">
    <property type="entry name" value="Protein_kinase_ATP_BS"/>
</dbReference>
<dbReference type="SMART" id="SM00108">
    <property type="entry name" value="B_lectin"/>
    <property type="match status" value="2"/>
</dbReference>
<dbReference type="Pfam" id="PF07714">
    <property type="entry name" value="PK_Tyr_Ser-Thr"/>
    <property type="match status" value="1"/>
</dbReference>
<evidence type="ECO:0000256" key="9">
    <source>
        <dbReference type="ARBA" id="ARBA00022777"/>
    </source>
</evidence>
<feature type="signal peptide" evidence="20">
    <location>
        <begin position="1"/>
        <end position="18"/>
    </location>
</feature>
<dbReference type="SUPFAM" id="SSF56112">
    <property type="entry name" value="Protein kinase-like (PK-like)"/>
    <property type="match status" value="1"/>
</dbReference>
<feature type="domain" description="Bulb-type lectin" evidence="22">
    <location>
        <begin position="173"/>
        <end position="293"/>
    </location>
</feature>
<evidence type="ECO:0000256" key="16">
    <source>
        <dbReference type="ARBA" id="ARBA00047899"/>
    </source>
</evidence>
<dbReference type="CDD" id="cd14066">
    <property type="entry name" value="STKc_IRAK"/>
    <property type="match status" value="1"/>
</dbReference>
<evidence type="ECO:0000259" key="21">
    <source>
        <dbReference type="PROSITE" id="PS50011"/>
    </source>
</evidence>
<dbReference type="PROSITE" id="PS01009">
    <property type="entry name" value="CRISP_1"/>
    <property type="match status" value="1"/>
</dbReference>
<dbReference type="PROSITE" id="PS01010">
    <property type="entry name" value="CRISP_2"/>
    <property type="match status" value="1"/>
</dbReference>
<evidence type="ECO:0000256" key="11">
    <source>
        <dbReference type="ARBA" id="ARBA00022989"/>
    </source>
</evidence>
<evidence type="ECO:0000256" key="10">
    <source>
        <dbReference type="ARBA" id="ARBA00022840"/>
    </source>
</evidence>
<evidence type="ECO:0000256" key="15">
    <source>
        <dbReference type="ARBA" id="ARBA00023180"/>
    </source>
</evidence>
<dbReference type="SUPFAM" id="SSF51110">
    <property type="entry name" value="alpha-D-mannose-specific plant lectins"/>
    <property type="match status" value="2"/>
</dbReference>
<evidence type="ECO:0000313" key="24">
    <source>
        <dbReference type="Proteomes" id="UP001174677"/>
    </source>
</evidence>
<dbReference type="InterPro" id="IPR001480">
    <property type="entry name" value="Bulb-type_lectin_dom"/>
</dbReference>
<feature type="domain" description="Bulb-type lectin" evidence="22">
    <location>
        <begin position="296"/>
        <end position="422"/>
    </location>
</feature>
<organism evidence="23 24">
    <name type="scientific">Hevea brasiliensis</name>
    <name type="common">Para rubber tree</name>
    <name type="synonym">Siphonia brasiliensis</name>
    <dbReference type="NCBI Taxonomy" id="3981"/>
    <lineage>
        <taxon>Eukaryota</taxon>
        <taxon>Viridiplantae</taxon>
        <taxon>Streptophyta</taxon>
        <taxon>Embryophyta</taxon>
        <taxon>Tracheophyta</taxon>
        <taxon>Spermatophyta</taxon>
        <taxon>Magnoliopsida</taxon>
        <taxon>eudicotyledons</taxon>
        <taxon>Gunneridae</taxon>
        <taxon>Pentapetalae</taxon>
        <taxon>rosids</taxon>
        <taxon>fabids</taxon>
        <taxon>Malpighiales</taxon>
        <taxon>Euphorbiaceae</taxon>
        <taxon>Crotonoideae</taxon>
        <taxon>Micrandreae</taxon>
        <taxon>Hevea</taxon>
    </lineage>
</organism>
<dbReference type="InterPro" id="IPR051343">
    <property type="entry name" value="G-type_lectin_kinases/EP1-like"/>
</dbReference>
<name>A0ABQ9LFQ1_HEVBR</name>
<keyword evidence="9" id="KW-0418">Kinase</keyword>
<dbReference type="InterPro" id="IPR000858">
    <property type="entry name" value="S_locus_glycoprot_dom"/>
</dbReference>
<dbReference type="CDD" id="cd00028">
    <property type="entry name" value="B_lectin"/>
    <property type="match status" value="1"/>
</dbReference>
<evidence type="ECO:0000256" key="12">
    <source>
        <dbReference type="ARBA" id="ARBA00023136"/>
    </source>
</evidence>
<dbReference type="InterPro" id="IPR018244">
    <property type="entry name" value="Allrgn_V5/Tpx1_CS"/>
</dbReference>
<evidence type="ECO:0000256" key="17">
    <source>
        <dbReference type="ARBA" id="ARBA00048679"/>
    </source>
</evidence>
<dbReference type="EMBL" id="JARPOI010000012">
    <property type="protein sequence ID" value="KAJ9166786.1"/>
    <property type="molecule type" value="Genomic_DNA"/>
</dbReference>
<dbReference type="Gene3D" id="3.40.33.10">
    <property type="entry name" value="CAP"/>
    <property type="match status" value="1"/>
</dbReference>
<evidence type="ECO:0000256" key="13">
    <source>
        <dbReference type="ARBA" id="ARBA00023157"/>
    </source>
</evidence>
<dbReference type="Gene3D" id="2.90.10.10">
    <property type="entry name" value="Bulb-type lectin domain"/>
    <property type="match status" value="2"/>
</dbReference>
<keyword evidence="8 18" id="KW-0547">Nucleotide-binding</keyword>
<evidence type="ECO:0000259" key="22">
    <source>
        <dbReference type="PROSITE" id="PS50927"/>
    </source>
</evidence>
<dbReference type="InterPro" id="IPR024171">
    <property type="entry name" value="SRK-like_kinase"/>
</dbReference>